<dbReference type="PANTHER" id="PTHR15020:SF50">
    <property type="entry name" value="UPF0659 PROTEIN YMR090W"/>
    <property type="match status" value="1"/>
</dbReference>
<feature type="domain" description="NAD(P)-binding" evidence="1">
    <location>
        <begin position="7"/>
        <end position="188"/>
    </location>
</feature>
<name>A0A1E7DTV1_9BACI</name>
<dbReference type="CDD" id="cd05243">
    <property type="entry name" value="SDR_a5"/>
    <property type="match status" value="1"/>
</dbReference>
<protein>
    <submittedName>
        <fullName evidence="2">NAD-dependent dehydratase</fullName>
    </submittedName>
</protein>
<dbReference type="STRING" id="1714016.BA724_00195"/>
<dbReference type="EMBL" id="MAMP01000001">
    <property type="protein sequence ID" value="OES46517.1"/>
    <property type="molecule type" value="Genomic_DNA"/>
</dbReference>
<gene>
    <name evidence="2" type="ORF">BA724_00195</name>
</gene>
<dbReference type="PANTHER" id="PTHR15020">
    <property type="entry name" value="FLAVIN REDUCTASE-RELATED"/>
    <property type="match status" value="1"/>
</dbReference>
<dbReference type="Gene3D" id="3.40.50.720">
    <property type="entry name" value="NAD(P)-binding Rossmann-like Domain"/>
    <property type="match status" value="1"/>
</dbReference>
<keyword evidence="3" id="KW-1185">Reference proteome</keyword>
<evidence type="ECO:0000313" key="3">
    <source>
        <dbReference type="Proteomes" id="UP000095658"/>
    </source>
</evidence>
<dbReference type="AlphaFoldDB" id="A0A1E7DTV1"/>
<comment type="caution">
    <text evidence="2">The sequence shown here is derived from an EMBL/GenBank/DDBJ whole genome shotgun (WGS) entry which is preliminary data.</text>
</comment>
<reference evidence="2 3" key="1">
    <citation type="submission" date="2016-06" db="EMBL/GenBank/DDBJ databases">
        <title>Domibacillus iocasae genome sequencing.</title>
        <authorList>
            <person name="Verma A."/>
            <person name="Pal Y."/>
            <person name="Ojha A.K."/>
            <person name="Krishnamurthi S."/>
        </authorList>
    </citation>
    <scope>NUCLEOTIDE SEQUENCE [LARGE SCALE GENOMIC DNA]</scope>
    <source>
        <strain evidence="2 3">DSM 29979</strain>
    </source>
</reference>
<dbReference type="OrthoDB" id="9803892at2"/>
<sequence>MHVLVIGAAGTTGRLVVQSLVENIQHHVKAMVRKTDQMTDMEKLGAKPILADLEQDFSYALNDVNAVIFAAGSGSATGPDKTTSVDRDGAIKAIDLAVSHGIERFVMLSSMGADRPDAGPESMQHYLQAKHDADAHLMKSGLTYTIVRPGMLTNEKAAGKIEAAAQVAERTKSISRADVAEVLVQSLLTEKTESRIFEIVEGDMPIGEALKNL</sequence>
<accession>A0A1E7DTV1</accession>
<evidence type="ECO:0000313" key="2">
    <source>
        <dbReference type="EMBL" id="OES46517.1"/>
    </source>
</evidence>
<dbReference type="Pfam" id="PF13460">
    <property type="entry name" value="NAD_binding_10"/>
    <property type="match status" value="1"/>
</dbReference>
<dbReference type="SUPFAM" id="SSF51735">
    <property type="entry name" value="NAD(P)-binding Rossmann-fold domains"/>
    <property type="match status" value="1"/>
</dbReference>
<dbReference type="InterPro" id="IPR016040">
    <property type="entry name" value="NAD(P)-bd_dom"/>
</dbReference>
<dbReference type="RefSeq" id="WP_069936682.1">
    <property type="nucleotide sequence ID" value="NZ_MAMP01000001.1"/>
</dbReference>
<dbReference type="Proteomes" id="UP000095658">
    <property type="component" value="Unassembled WGS sequence"/>
</dbReference>
<dbReference type="InterPro" id="IPR036291">
    <property type="entry name" value="NAD(P)-bd_dom_sf"/>
</dbReference>
<proteinExistence type="predicted"/>
<evidence type="ECO:0000259" key="1">
    <source>
        <dbReference type="Pfam" id="PF13460"/>
    </source>
</evidence>
<organism evidence="2 3">
    <name type="scientific">Domibacillus iocasae</name>
    <dbReference type="NCBI Taxonomy" id="1714016"/>
    <lineage>
        <taxon>Bacteria</taxon>
        <taxon>Bacillati</taxon>
        <taxon>Bacillota</taxon>
        <taxon>Bacilli</taxon>
        <taxon>Bacillales</taxon>
        <taxon>Bacillaceae</taxon>
        <taxon>Domibacillus</taxon>
    </lineage>
</organism>